<protein>
    <submittedName>
        <fullName evidence="10">Peptidase M14</fullName>
    </submittedName>
</protein>
<keyword evidence="5" id="KW-0862">Zinc</keyword>
<organism evidence="10 11">
    <name type="scientific">Lederbergia galactosidilytica</name>
    <dbReference type="NCBI Taxonomy" id="217031"/>
    <lineage>
        <taxon>Bacteria</taxon>
        <taxon>Bacillati</taxon>
        <taxon>Bacillota</taxon>
        <taxon>Bacilli</taxon>
        <taxon>Bacillales</taxon>
        <taxon>Bacillaceae</taxon>
        <taxon>Lederbergia</taxon>
    </lineage>
</organism>
<dbReference type="SMART" id="SM00631">
    <property type="entry name" value="Zn_pept"/>
    <property type="match status" value="1"/>
</dbReference>
<keyword evidence="6" id="KW-0482">Metalloprotease</keyword>
<evidence type="ECO:0000259" key="9">
    <source>
        <dbReference type="PROSITE" id="PS52035"/>
    </source>
</evidence>
<keyword evidence="11" id="KW-1185">Reference proteome</keyword>
<dbReference type="Gene3D" id="3.40.630.10">
    <property type="entry name" value="Zn peptidases"/>
    <property type="match status" value="1"/>
</dbReference>
<dbReference type="AlphaFoldDB" id="A0A177ZX56"/>
<dbReference type="InterPro" id="IPR034274">
    <property type="entry name" value="ENP1_M14_CPD"/>
</dbReference>
<evidence type="ECO:0000256" key="6">
    <source>
        <dbReference type="ARBA" id="ARBA00023049"/>
    </source>
</evidence>
<comment type="similarity">
    <text evidence="2 7">Belongs to the peptidase M14 family.</text>
</comment>
<feature type="domain" description="LysM" evidence="8">
    <location>
        <begin position="1"/>
        <end position="45"/>
    </location>
</feature>
<dbReference type="EMBL" id="LDJR01000045">
    <property type="protein sequence ID" value="OAK71418.1"/>
    <property type="molecule type" value="Genomic_DNA"/>
</dbReference>
<evidence type="ECO:0000256" key="7">
    <source>
        <dbReference type="PROSITE-ProRule" id="PRU01379"/>
    </source>
</evidence>
<accession>A0A177ZX56</accession>
<dbReference type="CDD" id="cd06229">
    <property type="entry name" value="M14_Endopeptidase_I"/>
    <property type="match status" value="1"/>
</dbReference>
<evidence type="ECO:0000256" key="4">
    <source>
        <dbReference type="ARBA" id="ARBA00022801"/>
    </source>
</evidence>
<dbReference type="GO" id="GO:0005615">
    <property type="term" value="C:extracellular space"/>
    <property type="evidence" value="ECO:0007669"/>
    <property type="project" value="TreeGrafter"/>
</dbReference>
<sequence length="393" mass="44814">MKIQVRSEDTLEYYGQLFAVPLVLIIDANLDSNPEQLQVGQTIYIPGYKTSTYSIRHGETIADLTNFYQLEKDALLLLNQTTDFDNLSTGEDILIPSRITHNIVNPKAHYDYSQLQLDLKALVDYYPFIQKRQVGDSVLKKSLDELQIGMGERKVQINASFHANEWITTCIFMQFLNDYLRALVDRDKISGVQALTLYEQSQLFAIPMVNPDGVDLVLNGPPIDLHQHLISLNKGNMDFSGWKANIRGVDLNKQFPANWEFEKKRKPSKPGPRDFLGYTPISEPETKAMAKLALQDDYDRLLSLHTQGKEIYWGYEGLEPPESAILAQDFAVASGYEAVQYVDSFVGYKDWFIQEFRKPGFTIELGIGQNPLPISQFDEIYADMQPLLVRALR</sequence>
<dbReference type="SMART" id="SM00257">
    <property type="entry name" value="LysM"/>
    <property type="match status" value="2"/>
</dbReference>
<dbReference type="InterPro" id="IPR000834">
    <property type="entry name" value="Peptidase_M14"/>
</dbReference>
<dbReference type="Pfam" id="PF01476">
    <property type="entry name" value="LysM"/>
    <property type="match status" value="1"/>
</dbReference>
<name>A0A177ZX56_9BACI</name>
<gene>
    <name evidence="10" type="ORF">ABB05_10630</name>
</gene>
<dbReference type="CDD" id="cd00118">
    <property type="entry name" value="LysM"/>
    <property type="match status" value="1"/>
</dbReference>
<feature type="active site" description="Proton donor/acceptor" evidence="7">
    <location>
        <position position="364"/>
    </location>
</feature>
<dbReference type="Gene3D" id="3.10.350.10">
    <property type="entry name" value="LysM domain"/>
    <property type="match status" value="1"/>
</dbReference>
<dbReference type="GO" id="GO:0006508">
    <property type="term" value="P:proteolysis"/>
    <property type="evidence" value="ECO:0007669"/>
    <property type="project" value="UniProtKB-KW"/>
</dbReference>
<evidence type="ECO:0000313" key="11">
    <source>
        <dbReference type="Proteomes" id="UP000077881"/>
    </source>
</evidence>
<dbReference type="PANTHER" id="PTHR11705">
    <property type="entry name" value="PROTEASE FAMILY M14 CARBOXYPEPTIDASE A,B"/>
    <property type="match status" value="1"/>
</dbReference>
<comment type="caution">
    <text evidence="10">The sequence shown here is derived from an EMBL/GenBank/DDBJ whole genome shotgun (WGS) entry which is preliminary data.</text>
</comment>
<dbReference type="GO" id="GO:0004181">
    <property type="term" value="F:metallocarboxypeptidase activity"/>
    <property type="evidence" value="ECO:0007669"/>
    <property type="project" value="InterPro"/>
</dbReference>
<keyword evidence="3" id="KW-0645">Protease</keyword>
<proteinExistence type="inferred from homology"/>
<feature type="domain" description="Peptidase M14" evidence="9">
    <location>
        <begin position="108"/>
        <end position="392"/>
    </location>
</feature>
<dbReference type="OrthoDB" id="9802862at2"/>
<dbReference type="RefSeq" id="WP_064468088.1">
    <property type="nucleotide sequence ID" value="NZ_LDJR01000045.1"/>
</dbReference>
<dbReference type="Proteomes" id="UP000077881">
    <property type="component" value="Unassembled WGS sequence"/>
</dbReference>
<dbReference type="InterPro" id="IPR036779">
    <property type="entry name" value="LysM_dom_sf"/>
</dbReference>
<evidence type="ECO:0000259" key="8">
    <source>
        <dbReference type="PROSITE" id="PS51782"/>
    </source>
</evidence>
<evidence type="ECO:0000256" key="3">
    <source>
        <dbReference type="ARBA" id="ARBA00022670"/>
    </source>
</evidence>
<evidence type="ECO:0000256" key="1">
    <source>
        <dbReference type="ARBA" id="ARBA00001947"/>
    </source>
</evidence>
<dbReference type="SUPFAM" id="SSF53187">
    <property type="entry name" value="Zn-dependent exopeptidases"/>
    <property type="match status" value="1"/>
</dbReference>
<evidence type="ECO:0000256" key="2">
    <source>
        <dbReference type="ARBA" id="ARBA00005988"/>
    </source>
</evidence>
<reference evidence="10 11" key="1">
    <citation type="submission" date="2015-05" db="EMBL/GenBank/DDBJ databases">
        <title>Comparison of genome.</title>
        <authorList>
            <person name="Zheng Z."/>
            <person name="Sun M."/>
        </authorList>
    </citation>
    <scope>NUCLEOTIDE SEQUENCE [LARGE SCALE GENOMIC DNA]</scope>
    <source>
        <strain evidence="10 11">G25-74</strain>
    </source>
</reference>
<dbReference type="GO" id="GO:0008270">
    <property type="term" value="F:zinc ion binding"/>
    <property type="evidence" value="ECO:0007669"/>
    <property type="project" value="InterPro"/>
</dbReference>
<dbReference type="PROSITE" id="PS51782">
    <property type="entry name" value="LYSM"/>
    <property type="match status" value="1"/>
</dbReference>
<dbReference type="Pfam" id="PF00246">
    <property type="entry name" value="Peptidase_M14"/>
    <property type="match status" value="1"/>
</dbReference>
<dbReference type="STRING" id="217031.ABB05_10630"/>
<dbReference type="PANTHER" id="PTHR11705:SF143">
    <property type="entry name" value="SLL0236 PROTEIN"/>
    <property type="match status" value="1"/>
</dbReference>
<comment type="cofactor">
    <cofactor evidence="1">
        <name>Zn(2+)</name>
        <dbReference type="ChEBI" id="CHEBI:29105"/>
    </cofactor>
</comment>
<dbReference type="PATRIC" id="fig|217031.6.peg.2263"/>
<evidence type="ECO:0000256" key="5">
    <source>
        <dbReference type="ARBA" id="ARBA00022833"/>
    </source>
</evidence>
<dbReference type="InterPro" id="IPR018392">
    <property type="entry name" value="LysM"/>
</dbReference>
<keyword evidence="4" id="KW-0378">Hydrolase</keyword>
<evidence type="ECO:0000313" key="10">
    <source>
        <dbReference type="EMBL" id="OAK71418.1"/>
    </source>
</evidence>
<dbReference type="PROSITE" id="PS52035">
    <property type="entry name" value="PEPTIDASE_M14"/>
    <property type="match status" value="1"/>
</dbReference>